<dbReference type="KEGG" id="rle:RL1859"/>
<evidence type="ECO:0000256" key="3">
    <source>
        <dbReference type="ARBA" id="ARBA00023180"/>
    </source>
</evidence>
<keyword evidence="3" id="KW-0325">Glycoprotein</keyword>
<proteinExistence type="predicted"/>
<dbReference type="GO" id="GO:0004601">
    <property type="term" value="F:peroxidase activity"/>
    <property type="evidence" value="ECO:0007669"/>
    <property type="project" value="InterPro"/>
</dbReference>
<dbReference type="CDD" id="cd09819">
    <property type="entry name" value="An_peroxidase_bacterial_1"/>
    <property type="match status" value="1"/>
</dbReference>
<dbReference type="SUPFAM" id="SSF48113">
    <property type="entry name" value="Heme-dependent peroxidases"/>
    <property type="match status" value="1"/>
</dbReference>
<dbReference type="InterPro" id="IPR010255">
    <property type="entry name" value="Haem_peroxidase_sf"/>
</dbReference>
<protein>
    <recommendedName>
        <fullName evidence="6">Heme peroxidase</fullName>
    </recommendedName>
</protein>
<gene>
    <name evidence="4" type="ordered locus">RL1859</name>
</gene>
<reference evidence="4 5" key="1">
    <citation type="journal article" date="2006" name="Genome Biol.">
        <title>The genome of Rhizobium leguminosarum has recognizable core and accessory components.</title>
        <authorList>
            <person name="Young J.W."/>
            <person name="Crossman L.C."/>
            <person name="Johnston A.W.B."/>
            <person name="Thomson N.R."/>
            <person name="Ghazoui Z.F."/>
            <person name="Hull K.H."/>
            <person name="Wexler M."/>
            <person name="Curson A.R.J."/>
            <person name="Todd J.D."/>
            <person name="Poole P.S."/>
            <person name="Mauchline T.H."/>
            <person name="East A.K."/>
            <person name="Quail M.A."/>
            <person name="Churcher C."/>
            <person name="Arrowsmith C."/>
            <person name="Cherevach A."/>
            <person name="Chillingworth T."/>
            <person name="Clarke K."/>
            <person name="Cronin A."/>
            <person name="Davis P."/>
            <person name="Fraser A."/>
            <person name="Hance Z."/>
            <person name="Hauser H."/>
            <person name="Jagels K."/>
            <person name="Moule S."/>
            <person name="Mungall K."/>
            <person name="Norbertczak H."/>
            <person name="Rabbinowitsch E."/>
            <person name="Sanders M."/>
            <person name="Simmonds M."/>
            <person name="Whitehead S."/>
            <person name="Parkhill J."/>
        </authorList>
    </citation>
    <scope>NUCLEOTIDE SEQUENCE [LARGE SCALE GENOMIC DNA]</scope>
    <source>
        <strain evidence="5">DSM 114642 / LMG 32736 / 3841</strain>
    </source>
</reference>
<dbReference type="PANTHER" id="PTHR11475:SF4">
    <property type="entry name" value="CHORION PEROXIDASE"/>
    <property type="match status" value="1"/>
</dbReference>
<dbReference type="GO" id="GO:0020037">
    <property type="term" value="F:heme binding"/>
    <property type="evidence" value="ECO:0007669"/>
    <property type="project" value="InterPro"/>
</dbReference>
<dbReference type="AlphaFoldDB" id="Q1MI57"/>
<evidence type="ECO:0000313" key="4">
    <source>
        <dbReference type="EMBL" id="CAK07353.1"/>
    </source>
</evidence>
<dbReference type="InterPro" id="IPR019791">
    <property type="entry name" value="Haem_peroxidase_animal"/>
</dbReference>
<evidence type="ECO:0000256" key="1">
    <source>
        <dbReference type="ARBA" id="ARBA00004613"/>
    </source>
</evidence>
<dbReference type="PROSITE" id="PS50292">
    <property type="entry name" value="PEROXIDASE_3"/>
    <property type="match status" value="1"/>
</dbReference>
<dbReference type="Proteomes" id="UP000006575">
    <property type="component" value="Chromosome"/>
</dbReference>
<keyword evidence="5" id="KW-1185">Reference proteome</keyword>
<sequence>MLPMAIVFQSHGGAEKKRAVPGPSVRAGRPATGDVAVDEEADFGYFVPPLDAPENYLPNTAETLGELDELGEMMIDVVATPTSEDPTEDSTLPPVFTYWGQFLDHELTARTDREGAISSMVNAHPPVASSTVESQFRNARSPRFDLDSVYGGSAVGEGIDADVVKVISGLRHPTLKNKMRVGTAVDPGPLPDNLDEHRDLPRYGQVQSSVREAALRLAQAAMTPEAFQKFSDSLPQRAIIGDNRNDENLVVAQFHLSFLRFHNKAVDYLASHDTGWIADFSSAQALTRLHYQWLIVEGYLKGVCDPVVVDRVVKDRASHFFKFRAEFDARRQNTRLGNALPLEFSTAAYRFGHSMVRAFYDYNKNFGRPGTGFLPRATLQLLFEFTGGGGRLDNAKKLPKNWIIDWTRFTGADPHDAGDGEPARLARRIDTELAPPLHTLFKEGEDQADQQLKELFKNLARRNLRRGYNLRLPTGQALHKHLKQTGAVQSSPIQDVSALFAAKPDLKNFLAGTASRFHERTPLWFYILAEAEAAGGNRLGEVGSCLVASTFVGVLLADPDSALSRGFTPSQSPLKMPDNTPIDSIAKWMRFAAVMQ</sequence>
<dbReference type="eggNOG" id="ENOG502Z7JE">
    <property type="taxonomic scope" value="Bacteria"/>
</dbReference>
<dbReference type="InterPro" id="IPR037120">
    <property type="entry name" value="Haem_peroxidase_sf_animal"/>
</dbReference>
<comment type="subcellular location">
    <subcellularLocation>
        <location evidence="1">Secreted</location>
    </subcellularLocation>
</comment>
<dbReference type="EMBL" id="AM236080">
    <property type="protein sequence ID" value="CAK07353.1"/>
    <property type="molecule type" value="Genomic_DNA"/>
</dbReference>
<name>Q1MI57_RHIJ3</name>
<dbReference type="Pfam" id="PF03098">
    <property type="entry name" value="An_peroxidase"/>
    <property type="match status" value="1"/>
</dbReference>
<dbReference type="PANTHER" id="PTHR11475">
    <property type="entry name" value="OXIDASE/PEROXIDASE"/>
    <property type="match status" value="1"/>
</dbReference>
<dbReference type="HOGENOM" id="CLU_027852_0_0_5"/>
<evidence type="ECO:0000256" key="2">
    <source>
        <dbReference type="ARBA" id="ARBA00022525"/>
    </source>
</evidence>
<evidence type="ECO:0000313" key="5">
    <source>
        <dbReference type="Proteomes" id="UP000006575"/>
    </source>
</evidence>
<dbReference type="GO" id="GO:0005576">
    <property type="term" value="C:extracellular region"/>
    <property type="evidence" value="ECO:0007669"/>
    <property type="project" value="UniProtKB-SubCell"/>
</dbReference>
<accession>Q1MI57</accession>
<dbReference type="GO" id="GO:0006979">
    <property type="term" value="P:response to oxidative stress"/>
    <property type="evidence" value="ECO:0007669"/>
    <property type="project" value="InterPro"/>
</dbReference>
<dbReference type="Gene3D" id="1.10.640.10">
    <property type="entry name" value="Haem peroxidase domain superfamily, animal type"/>
    <property type="match status" value="1"/>
</dbReference>
<evidence type="ECO:0008006" key="6">
    <source>
        <dbReference type="Google" id="ProtNLM"/>
    </source>
</evidence>
<organism evidence="4 5">
    <name type="scientific">Rhizobium johnstonii (strain DSM 114642 / LMG 32736 / 3841)</name>
    <name type="common">Rhizobium leguminosarum bv. viciae</name>
    <dbReference type="NCBI Taxonomy" id="216596"/>
    <lineage>
        <taxon>Bacteria</taxon>
        <taxon>Pseudomonadati</taxon>
        <taxon>Pseudomonadota</taxon>
        <taxon>Alphaproteobacteria</taxon>
        <taxon>Hyphomicrobiales</taxon>
        <taxon>Rhizobiaceae</taxon>
        <taxon>Rhizobium/Agrobacterium group</taxon>
        <taxon>Rhizobium</taxon>
        <taxon>Rhizobium johnstonii</taxon>
    </lineage>
</organism>
<dbReference type="EnsemblBacteria" id="CAK07353">
    <property type="protein sequence ID" value="CAK07353"/>
    <property type="gene ID" value="RL1859"/>
</dbReference>
<keyword evidence="2" id="KW-0964">Secreted</keyword>